<dbReference type="EMBL" id="JAGPNK010000013">
    <property type="protein sequence ID" value="KAH7309766.1"/>
    <property type="molecule type" value="Genomic_DNA"/>
</dbReference>
<proteinExistence type="predicted"/>
<dbReference type="AlphaFoldDB" id="A0A8K0WMN4"/>
<reference evidence="2" key="1">
    <citation type="journal article" date="2021" name="Nat. Commun.">
        <title>Genetic determinants of endophytism in the Arabidopsis root mycobiome.</title>
        <authorList>
            <person name="Mesny F."/>
            <person name="Miyauchi S."/>
            <person name="Thiergart T."/>
            <person name="Pickel B."/>
            <person name="Atanasova L."/>
            <person name="Karlsson M."/>
            <person name="Huettel B."/>
            <person name="Barry K.W."/>
            <person name="Haridas S."/>
            <person name="Chen C."/>
            <person name="Bauer D."/>
            <person name="Andreopoulos W."/>
            <person name="Pangilinan J."/>
            <person name="LaButti K."/>
            <person name="Riley R."/>
            <person name="Lipzen A."/>
            <person name="Clum A."/>
            <person name="Drula E."/>
            <person name="Henrissat B."/>
            <person name="Kohler A."/>
            <person name="Grigoriev I.V."/>
            <person name="Martin F.M."/>
            <person name="Hacquard S."/>
        </authorList>
    </citation>
    <scope>NUCLEOTIDE SEQUENCE</scope>
    <source>
        <strain evidence="2">MPI-CAGE-CH-0235</strain>
    </source>
</reference>
<accession>A0A8K0WMN4</accession>
<gene>
    <name evidence="2" type="ORF">B0I35DRAFT_440587</name>
</gene>
<name>A0A8K0WMN4_9HYPO</name>
<evidence type="ECO:0000313" key="3">
    <source>
        <dbReference type="Proteomes" id="UP000813444"/>
    </source>
</evidence>
<sequence>MDKMADGSTIASMAMLDTPMERHGVAKLLPYGGRCGPKSPSSFSSRIRDPANCDGEMSRKNPGLCRSLGD</sequence>
<protein>
    <submittedName>
        <fullName evidence="2">Uncharacterized protein</fullName>
    </submittedName>
</protein>
<organism evidence="2 3">
    <name type="scientific">Stachybotrys elegans</name>
    <dbReference type="NCBI Taxonomy" id="80388"/>
    <lineage>
        <taxon>Eukaryota</taxon>
        <taxon>Fungi</taxon>
        <taxon>Dikarya</taxon>
        <taxon>Ascomycota</taxon>
        <taxon>Pezizomycotina</taxon>
        <taxon>Sordariomycetes</taxon>
        <taxon>Hypocreomycetidae</taxon>
        <taxon>Hypocreales</taxon>
        <taxon>Stachybotryaceae</taxon>
        <taxon>Stachybotrys</taxon>
    </lineage>
</organism>
<comment type="caution">
    <text evidence="2">The sequence shown here is derived from an EMBL/GenBank/DDBJ whole genome shotgun (WGS) entry which is preliminary data.</text>
</comment>
<dbReference type="Proteomes" id="UP000813444">
    <property type="component" value="Unassembled WGS sequence"/>
</dbReference>
<keyword evidence="3" id="KW-1185">Reference proteome</keyword>
<evidence type="ECO:0000313" key="2">
    <source>
        <dbReference type="EMBL" id="KAH7309766.1"/>
    </source>
</evidence>
<evidence type="ECO:0000256" key="1">
    <source>
        <dbReference type="SAM" id="MobiDB-lite"/>
    </source>
</evidence>
<feature type="region of interest" description="Disordered" evidence="1">
    <location>
        <begin position="36"/>
        <end position="70"/>
    </location>
</feature>
<feature type="compositionally biased region" description="Basic and acidic residues" evidence="1">
    <location>
        <begin position="46"/>
        <end position="59"/>
    </location>
</feature>